<proteinExistence type="predicted"/>
<feature type="region of interest" description="Disordered" evidence="1">
    <location>
        <begin position="239"/>
        <end position="269"/>
    </location>
</feature>
<accession>A0A1C3E4F6</accession>
<dbReference type="STRING" id="1841610.A6X21_14795"/>
<keyword evidence="4" id="KW-1185">Reference proteome</keyword>
<reference evidence="3 4" key="1">
    <citation type="submission" date="2016-05" db="EMBL/GenBank/DDBJ databases">
        <title>Genomic and physiological characterization of Planctopirus sp. isolated from fresh water lake.</title>
        <authorList>
            <person name="Subhash Y."/>
            <person name="Ramana C."/>
        </authorList>
    </citation>
    <scope>NUCLEOTIDE SEQUENCE [LARGE SCALE GENOMIC DNA]</scope>
    <source>
        <strain evidence="3 4">JC280</strain>
    </source>
</reference>
<dbReference type="Proteomes" id="UP000094828">
    <property type="component" value="Unassembled WGS sequence"/>
</dbReference>
<gene>
    <name evidence="3" type="ORF">A6X21_14795</name>
</gene>
<feature type="signal peptide" evidence="2">
    <location>
        <begin position="1"/>
        <end position="23"/>
    </location>
</feature>
<sequence>MGSFVRTCLSLCLVAGLATFASAANPIVTAKNRFRIPFKVDPAALQRMNAQELRLYVSSDRGATWSLAQSINPEIGKFEYQSPGDGEFWFSVKTLDGDNQLQPNGRVFEPGLMVIVDTREPRVDLALQEVQQGKVQLSWHLHDQNLDPSTLKLEYSQPGVAGWQTVSVSPRSAGQTTWSVPQGGIVAVRGSVLDQAGNLGRGTIQSTVRGGDGAGKAAMPDTRQPIASMNRDLSTETANNSMTGAISTGPMIQPSTGMVGRPVSSDVQSRPEIVKNPYTTGAENFDEPPVQPTVTPQPTNAKVAGTGAGDPLFKGRIVATRKFQLSYKIDDLGPSGISAVELFITQNNGQQWYRYGEDVDLKSPFDVQVPQDGIYGFEIRVHSGAGLSAEPPRNGEAPSIQVKVDQTAPALELLAVEQGQGTQQNLVTIRWRVQDANLSETPISLYGAASPAGPWNLISDWRPDTGSFRWELPPNGPSQVFVRVVARDAAGNFAKAESTQPVVIDLKRPSARIVDVAPGMPRD</sequence>
<name>A0A1C3E4F6_9PLAN</name>
<evidence type="ECO:0000313" key="4">
    <source>
        <dbReference type="Proteomes" id="UP000094828"/>
    </source>
</evidence>
<evidence type="ECO:0008006" key="5">
    <source>
        <dbReference type="Google" id="ProtNLM"/>
    </source>
</evidence>
<feature type="chain" id="PRO_5008672826" description="Ser-Thr-rich glycosyl-phosphatidyl-inositol-anchored membrane family protein" evidence="2">
    <location>
        <begin position="24"/>
        <end position="523"/>
    </location>
</feature>
<evidence type="ECO:0000256" key="1">
    <source>
        <dbReference type="SAM" id="MobiDB-lite"/>
    </source>
</evidence>
<organism evidence="3 4">
    <name type="scientific">Planctopirus hydrillae</name>
    <dbReference type="NCBI Taxonomy" id="1841610"/>
    <lineage>
        <taxon>Bacteria</taxon>
        <taxon>Pseudomonadati</taxon>
        <taxon>Planctomycetota</taxon>
        <taxon>Planctomycetia</taxon>
        <taxon>Planctomycetales</taxon>
        <taxon>Planctomycetaceae</taxon>
        <taxon>Planctopirus</taxon>
    </lineage>
</organism>
<feature type="region of interest" description="Disordered" evidence="1">
    <location>
        <begin position="278"/>
        <end position="297"/>
    </location>
</feature>
<keyword evidence="2" id="KW-0732">Signal</keyword>
<protein>
    <recommendedName>
        <fullName evidence="5">Ser-Thr-rich glycosyl-phosphatidyl-inositol-anchored membrane family protein</fullName>
    </recommendedName>
</protein>
<evidence type="ECO:0000256" key="2">
    <source>
        <dbReference type="SAM" id="SignalP"/>
    </source>
</evidence>
<evidence type="ECO:0000313" key="3">
    <source>
        <dbReference type="EMBL" id="ODA28117.1"/>
    </source>
</evidence>
<comment type="caution">
    <text evidence="3">The sequence shown here is derived from an EMBL/GenBank/DDBJ whole genome shotgun (WGS) entry which is preliminary data.</text>
</comment>
<dbReference type="EMBL" id="LYDR01000158">
    <property type="protein sequence ID" value="ODA28117.1"/>
    <property type="molecule type" value="Genomic_DNA"/>
</dbReference>
<dbReference type="AlphaFoldDB" id="A0A1C3E4F6"/>